<feature type="compositionally biased region" description="Basic and acidic residues" evidence="1">
    <location>
        <begin position="100"/>
        <end position="118"/>
    </location>
</feature>
<dbReference type="EMBL" id="CP030032">
    <property type="protein sequence ID" value="AWV89799.1"/>
    <property type="molecule type" value="Genomic_DNA"/>
</dbReference>
<dbReference type="AlphaFoldDB" id="A0A2Z4FLE5"/>
<dbReference type="Pfam" id="PF00565">
    <property type="entry name" value="SNase"/>
    <property type="match status" value="1"/>
</dbReference>
<evidence type="ECO:0000256" key="1">
    <source>
        <dbReference type="SAM" id="MobiDB-lite"/>
    </source>
</evidence>
<dbReference type="PROSITE" id="PS50830">
    <property type="entry name" value="TNASE_3"/>
    <property type="match status" value="1"/>
</dbReference>
<dbReference type="SMART" id="SM00318">
    <property type="entry name" value="SNc"/>
    <property type="match status" value="1"/>
</dbReference>
<feature type="region of interest" description="Disordered" evidence="1">
    <location>
        <begin position="78"/>
        <end position="118"/>
    </location>
</feature>
<protein>
    <recommendedName>
        <fullName evidence="2">TNase-like domain-containing protein</fullName>
    </recommendedName>
</protein>
<dbReference type="InterPro" id="IPR016071">
    <property type="entry name" value="Staphylococal_nuclease_OB-fold"/>
</dbReference>
<dbReference type="Gene3D" id="2.40.50.90">
    <property type="match status" value="1"/>
</dbReference>
<sequence>MALKRPRGEALLLPSWPLFMLAPLPSLIPRDSQMTEPTRPDIATTPKARAHAARRPNPLLRLILLLGLCASLSACKASKDAPTPESTDPVEAPQTAPAEAVEKEAPRAPSERMEPTGKIKEVQLRRKPGSIVDGDTLRVVEFNKSLRLINIDTEEVFRDRDQKAKAAQSWKAYLAEQTGQGGHRTFATPMGEKALSFARDFFRDVDTLTVEYQSPAHTRGFFDRHLVMVWVKSDRVPKKLVPGAPEGEWLNYNVEAVRAGMSPYFTKYGYSRRLHETFSQAQREAKQNQRGIWAKDAQAYPDYDGRIAWWKGMADQIQQFRAYAKTHPETIDLAADAAFDTLNAKIGERVVVFGEARSFNRNSKPQRLYLNHRDQKDLKVVAFAPVDMSKAGINPRREHYIYVEGEVGTHRGDLEIKYDAKSWMRAGRNPPE</sequence>
<dbReference type="SUPFAM" id="SSF50199">
    <property type="entry name" value="Staphylococcal nuclease"/>
    <property type="match status" value="1"/>
</dbReference>
<dbReference type="OrthoDB" id="5507271at2"/>
<name>A0A2Z4FLE5_9DELT</name>
<evidence type="ECO:0000313" key="3">
    <source>
        <dbReference type="EMBL" id="AWV89799.1"/>
    </source>
</evidence>
<dbReference type="KEGG" id="bsed:DN745_10800"/>
<organism evidence="3 4">
    <name type="scientific">Bradymonas sediminis</name>
    <dbReference type="NCBI Taxonomy" id="1548548"/>
    <lineage>
        <taxon>Bacteria</taxon>
        <taxon>Deltaproteobacteria</taxon>
        <taxon>Bradymonadales</taxon>
        <taxon>Bradymonadaceae</taxon>
        <taxon>Bradymonas</taxon>
    </lineage>
</organism>
<gene>
    <name evidence="3" type="ORF">DN745_10800</name>
</gene>
<keyword evidence="4" id="KW-1185">Reference proteome</keyword>
<reference evidence="3 4" key="1">
    <citation type="submission" date="2018-06" db="EMBL/GenBank/DDBJ databases">
        <title>Lujinxingia sediminis gen. nov. sp. nov., a new facultative anaerobic member of the class Deltaproteobacteria, and proposal of Lujinxingaceae fam. nov.</title>
        <authorList>
            <person name="Guo L.-Y."/>
            <person name="Li C.-M."/>
            <person name="Wang S."/>
            <person name="Du Z.-J."/>
        </authorList>
    </citation>
    <scope>NUCLEOTIDE SEQUENCE [LARGE SCALE GENOMIC DNA]</scope>
    <source>
        <strain evidence="3 4">FA350</strain>
    </source>
</reference>
<evidence type="ECO:0000313" key="4">
    <source>
        <dbReference type="Proteomes" id="UP000249799"/>
    </source>
</evidence>
<feature type="region of interest" description="Disordered" evidence="1">
    <location>
        <begin position="30"/>
        <end position="53"/>
    </location>
</feature>
<proteinExistence type="predicted"/>
<accession>A0A2Z4FLE5</accession>
<evidence type="ECO:0000259" key="2">
    <source>
        <dbReference type="PROSITE" id="PS50830"/>
    </source>
</evidence>
<dbReference type="Proteomes" id="UP000249799">
    <property type="component" value="Chromosome"/>
</dbReference>
<dbReference type="InterPro" id="IPR035437">
    <property type="entry name" value="SNase_OB-fold_sf"/>
</dbReference>
<feature type="domain" description="TNase-like" evidence="2">
    <location>
        <begin position="131"/>
        <end position="295"/>
    </location>
</feature>